<feature type="transmembrane region" description="Helical" evidence="1">
    <location>
        <begin position="133"/>
        <end position="150"/>
    </location>
</feature>
<keyword evidence="1" id="KW-0472">Membrane</keyword>
<dbReference type="PANTHER" id="PTHR34821:SF2">
    <property type="entry name" value="INNER MEMBRANE PROTEIN YDCZ"/>
    <property type="match status" value="1"/>
</dbReference>
<accession>A0A167CUL7</accession>
<dbReference type="Pfam" id="PF04657">
    <property type="entry name" value="DMT_YdcZ"/>
    <property type="match status" value="1"/>
</dbReference>
<dbReference type="AlphaFoldDB" id="A0A167CUL7"/>
<dbReference type="PATRIC" id="fig|1365251.3.peg.3940"/>
<name>A0A167CUL7_9GAMM</name>
<feature type="transmembrane region" description="Helical" evidence="1">
    <location>
        <begin position="106"/>
        <end position="127"/>
    </location>
</feature>
<dbReference type="Proteomes" id="UP000076503">
    <property type="component" value="Unassembled WGS sequence"/>
</dbReference>
<dbReference type="RefSeq" id="WP_063363206.1">
    <property type="nucleotide sequence ID" value="NZ_AUXZ01000094.1"/>
</dbReference>
<dbReference type="InterPro" id="IPR006750">
    <property type="entry name" value="YdcZ"/>
</dbReference>
<comment type="caution">
    <text evidence="2">The sequence shown here is derived from an EMBL/GenBank/DDBJ whole genome shotgun (WGS) entry which is preliminary data.</text>
</comment>
<dbReference type="OrthoDB" id="9097160at2"/>
<dbReference type="EMBL" id="AUXZ01000094">
    <property type="protein sequence ID" value="KZN48086.1"/>
    <property type="molecule type" value="Genomic_DNA"/>
</dbReference>
<feature type="transmembrane region" description="Helical" evidence="1">
    <location>
        <begin position="6"/>
        <end position="28"/>
    </location>
</feature>
<evidence type="ECO:0000256" key="1">
    <source>
        <dbReference type="SAM" id="Phobius"/>
    </source>
</evidence>
<dbReference type="GO" id="GO:0005886">
    <property type="term" value="C:plasma membrane"/>
    <property type="evidence" value="ECO:0007669"/>
    <property type="project" value="TreeGrafter"/>
</dbReference>
<organism evidence="2 3">
    <name type="scientific">Pseudoalteromonas luteoviolacea H33</name>
    <dbReference type="NCBI Taxonomy" id="1365251"/>
    <lineage>
        <taxon>Bacteria</taxon>
        <taxon>Pseudomonadati</taxon>
        <taxon>Pseudomonadota</taxon>
        <taxon>Gammaproteobacteria</taxon>
        <taxon>Alteromonadales</taxon>
        <taxon>Pseudoalteromonadaceae</taxon>
        <taxon>Pseudoalteromonas</taxon>
    </lineage>
</organism>
<keyword evidence="1" id="KW-0812">Transmembrane</keyword>
<dbReference type="PANTHER" id="PTHR34821">
    <property type="entry name" value="INNER MEMBRANE PROTEIN YDCZ"/>
    <property type="match status" value="1"/>
</dbReference>
<evidence type="ECO:0008006" key="4">
    <source>
        <dbReference type="Google" id="ProtNLM"/>
    </source>
</evidence>
<gene>
    <name evidence="2" type="ORF">N476_22375</name>
</gene>
<proteinExistence type="predicted"/>
<protein>
    <recommendedName>
        <fullName evidence="4">DMT family transporter</fullName>
    </recommendedName>
</protein>
<feature type="transmembrane region" description="Helical" evidence="1">
    <location>
        <begin position="75"/>
        <end position="94"/>
    </location>
</feature>
<reference evidence="2 3" key="1">
    <citation type="submission" date="2013-07" db="EMBL/GenBank/DDBJ databases">
        <title>Comparative Genomic and Metabolomic Analysis of Twelve Strains of Pseudoalteromonas luteoviolacea.</title>
        <authorList>
            <person name="Vynne N.G."/>
            <person name="Mansson M."/>
            <person name="Gram L."/>
        </authorList>
    </citation>
    <scope>NUCLEOTIDE SEQUENCE [LARGE SCALE GENOMIC DNA]</scope>
    <source>
        <strain evidence="2 3">H33</strain>
    </source>
</reference>
<evidence type="ECO:0000313" key="3">
    <source>
        <dbReference type="Proteomes" id="UP000076503"/>
    </source>
</evidence>
<sequence length="156" mass="17062">MLQNSHSIVLYALIMFVAGLGIPVMAALNGGLGNKLQNTALAATILLFVGFCIALIYLFGSNGIPKSLFVKDTPWYFYLGGCFVMFYILTITWVAPRFGIANAITFVLLGQLVAMTLIDHFGFFGMTQFKLDAKRLAGVVFMVVGILLILSKPQRN</sequence>
<feature type="transmembrane region" description="Helical" evidence="1">
    <location>
        <begin position="40"/>
        <end position="60"/>
    </location>
</feature>
<keyword evidence="1" id="KW-1133">Transmembrane helix</keyword>
<evidence type="ECO:0000313" key="2">
    <source>
        <dbReference type="EMBL" id="KZN48086.1"/>
    </source>
</evidence>